<dbReference type="OrthoDB" id="25131at2759"/>
<gene>
    <name evidence="5" type="ORF">K402DRAFT_402723</name>
</gene>
<feature type="domain" description="GH16" evidence="4">
    <location>
        <begin position="48"/>
        <end position="280"/>
    </location>
</feature>
<accession>A0A6G1H636</accession>
<dbReference type="InterPro" id="IPR013320">
    <property type="entry name" value="ConA-like_dom_sf"/>
</dbReference>
<feature type="transmembrane region" description="Helical" evidence="2">
    <location>
        <begin position="736"/>
        <end position="753"/>
    </location>
</feature>
<dbReference type="GO" id="GO:0005975">
    <property type="term" value="P:carbohydrate metabolic process"/>
    <property type="evidence" value="ECO:0007669"/>
    <property type="project" value="InterPro"/>
</dbReference>
<feature type="transmembrane region" description="Helical" evidence="2">
    <location>
        <begin position="885"/>
        <end position="902"/>
    </location>
</feature>
<feature type="compositionally biased region" description="Low complexity" evidence="1">
    <location>
        <begin position="379"/>
        <end position="389"/>
    </location>
</feature>
<evidence type="ECO:0000256" key="2">
    <source>
        <dbReference type="SAM" id="Phobius"/>
    </source>
</evidence>
<feature type="transmembrane region" description="Helical" evidence="2">
    <location>
        <begin position="1010"/>
        <end position="1034"/>
    </location>
</feature>
<feature type="transmembrane region" description="Helical" evidence="2">
    <location>
        <begin position="976"/>
        <end position="998"/>
    </location>
</feature>
<feature type="chain" id="PRO_5026017951" description="GH16 domain-containing protein" evidence="3">
    <location>
        <begin position="27"/>
        <end position="1156"/>
    </location>
</feature>
<feature type="signal peptide" evidence="3">
    <location>
        <begin position="1"/>
        <end position="26"/>
    </location>
</feature>
<dbReference type="EMBL" id="ML977148">
    <property type="protein sequence ID" value="KAF1988522.1"/>
    <property type="molecule type" value="Genomic_DNA"/>
</dbReference>
<evidence type="ECO:0000313" key="5">
    <source>
        <dbReference type="EMBL" id="KAF1988522.1"/>
    </source>
</evidence>
<feature type="region of interest" description="Disordered" evidence="1">
    <location>
        <begin position="428"/>
        <end position="507"/>
    </location>
</feature>
<feature type="compositionally biased region" description="Polar residues" evidence="1">
    <location>
        <begin position="428"/>
        <end position="454"/>
    </location>
</feature>
<sequence>MLAPKSLLSLPWIALLTLSQHSVARAESCSCGYYDEAADLYFTESLIVYFNESAVPADQFYLESFANNAEKSWNSRYRQGASPENVQQQGVSKNSSLELFVSPPSKEHLVEGAGILTSRKDVQYGSFRTQMRSPQAGLGGSSMSFIIQYNDTQSLTINLQNTDDPTTAWVSTLINDEFPDRKLGTNYTTIENESQEKGSNISPWNFMEVRVDWTPDRVEFFVAGNRTRSILKKDKSLPSTPSTIHFRHWSTGNSYSMAGPPLQQSKAEVGWSRMFFNSSEMSSADHQAYDERCASTVACNIGNMQLRGSTLYSEAATIKWKQEKYNRAQRTPALILSCLSIGIVTLLLIHTAIRRTPWGKIIKPKPKPKARPEIRHFGSSTPDSSRFSPSPAPSYRSTEDWTIAQACASPLDLNCFYPTAYRRDLSRSSSTTFHKNSLSRASSMTNIKSPSNKPSVVFNEKSAKVPTIEQRSTSPRLDDASPGANSTFNWGSTFNSGASTPVTRSEDPDAIQRIPKLNHANSSSTLVSPQYISLDKAFAPPKSQYAVTPKPSNSALSVHAEERPFSGLSMTEQRDFFVAPKTKLQTKVTTQELDFGFNPNSKLSSETDASAENVKGGPKRVNTAASTRPVGPAVNTTDHPVPAKKRVDYLAGLLVICSVLVTFIHFSLTFVPAVVQPGADQHYPSEAWARKVIGGLLLNFVWVGLFFTTSTRFLVSSYLKSGELRDIAGKAVGRTPRLIIPIAAVALIEYFIIDIGCTKWLEYLPSISWSTWPYVNTYPSFGWYINEVIELAYLVPNAAPQIIYHYCTGVLWTIPVQLQGSWLVLLGVVVVREIRTPWKRFGYYFFCVANHWYARSWGSFLWVGLLLADLDYTFMWKQHLYARPWAYYSVVIGLNLMWMLGISPDVAGQSIPWSFAEIENNIHPDTVTGLPLSDTPNAGYPPYYIPRMTGLFFAVGLQALVELSPWIQRVLSSGPLLVLFPHILTIYLIHGLVFWTWGAWLCVLLSSHGFAYWLNLFIVAMTSYAIIGLSLPFLTPIMETLGRHVTGLIWRGATVRSPEKRRTTWPFSPELFLGTKEKEGKEAGDDVEKTGAGKDTRKGSVTNRMHIISPLQKSSRPFPNPYSMQTQAGRPKPDSPESPFVAKGGRNGKLRLLTQR</sequence>
<dbReference type="AlphaFoldDB" id="A0A6G1H636"/>
<dbReference type="PANTHER" id="PTHR38121:SF2">
    <property type="entry name" value="ACYLTRANSFERASE 3 DOMAIN-CONTAINING PROTEIN"/>
    <property type="match status" value="1"/>
</dbReference>
<feature type="transmembrane region" description="Helical" evidence="2">
    <location>
        <begin position="649"/>
        <end position="672"/>
    </location>
</feature>
<dbReference type="Proteomes" id="UP000800041">
    <property type="component" value="Unassembled WGS sequence"/>
</dbReference>
<feature type="region of interest" description="Disordered" evidence="1">
    <location>
        <begin position="598"/>
        <end position="638"/>
    </location>
</feature>
<dbReference type="PROSITE" id="PS51762">
    <property type="entry name" value="GH16_2"/>
    <property type="match status" value="1"/>
</dbReference>
<keyword evidence="2" id="KW-0472">Membrane</keyword>
<feature type="transmembrane region" description="Helical" evidence="2">
    <location>
        <begin position="333"/>
        <end position="353"/>
    </location>
</feature>
<feature type="transmembrane region" description="Helical" evidence="2">
    <location>
        <begin position="692"/>
        <end position="715"/>
    </location>
</feature>
<evidence type="ECO:0000259" key="4">
    <source>
        <dbReference type="PROSITE" id="PS51762"/>
    </source>
</evidence>
<name>A0A6G1H636_9PEZI</name>
<organism evidence="5 6">
    <name type="scientific">Aulographum hederae CBS 113979</name>
    <dbReference type="NCBI Taxonomy" id="1176131"/>
    <lineage>
        <taxon>Eukaryota</taxon>
        <taxon>Fungi</taxon>
        <taxon>Dikarya</taxon>
        <taxon>Ascomycota</taxon>
        <taxon>Pezizomycotina</taxon>
        <taxon>Dothideomycetes</taxon>
        <taxon>Pleosporomycetidae</taxon>
        <taxon>Aulographales</taxon>
        <taxon>Aulographaceae</taxon>
    </lineage>
</organism>
<feature type="region of interest" description="Disordered" evidence="1">
    <location>
        <begin position="360"/>
        <end position="393"/>
    </location>
</feature>
<keyword evidence="6" id="KW-1185">Reference proteome</keyword>
<feature type="transmembrane region" description="Helical" evidence="2">
    <location>
        <begin position="803"/>
        <end position="831"/>
    </location>
</feature>
<dbReference type="GO" id="GO:0004553">
    <property type="term" value="F:hydrolase activity, hydrolyzing O-glycosyl compounds"/>
    <property type="evidence" value="ECO:0007669"/>
    <property type="project" value="InterPro"/>
</dbReference>
<evidence type="ECO:0000256" key="3">
    <source>
        <dbReference type="SAM" id="SignalP"/>
    </source>
</evidence>
<feature type="transmembrane region" description="Helical" evidence="2">
    <location>
        <begin position="843"/>
        <end position="865"/>
    </location>
</feature>
<feature type="compositionally biased region" description="Polar residues" evidence="1">
    <location>
        <begin position="598"/>
        <end position="610"/>
    </location>
</feature>
<evidence type="ECO:0000313" key="6">
    <source>
        <dbReference type="Proteomes" id="UP000800041"/>
    </source>
</evidence>
<dbReference type="CDD" id="cd00413">
    <property type="entry name" value="Glyco_hydrolase_16"/>
    <property type="match status" value="1"/>
</dbReference>
<dbReference type="SUPFAM" id="SSF49899">
    <property type="entry name" value="Concanavalin A-like lectins/glucanases"/>
    <property type="match status" value="1"/>
</dbReference>
<dbReference type="Pfam" id="PF00722">
    <property type="entry name" value="Glyco_hydro_16"/>
    <property type="match status" value="1"/>
</dbReference>
<dbReference type="InterPro" id="IPR000757">
    <property type="entry name" value="Beta-glucanase-like"/>
</dbReference>
<dbReference type="Gene3D" id="2.60.120.200">
    <property type="match status" value="1"/>
</dbReference>
<feature type="compositionally biased region" description="Basic and acidic residues" evidence="1">
    <location>
        <begin position="1078"/>
        <end position="1098"/>
    </location>
</feature>
<dbReference type="PANTHER" id="PTHR38121">
    <property type="entry name" value="GH16 DOMAIN-CONTAINING PROTEIN"/>
    <property type="match status" value="1"/>
</dbReference>
<keyword evidence="2" id="KW-0812">Transmembrane</keyword>
<feature type="region of interest" description="Disordered" evidence="1">
    <location>
        <begin position="1078"/>
        <end position="1156"/>
    </location>
</feature>
<protein>
    <recommendedName>
        <fullName evidence="4">GH16 domain-containing protein</fullName>
    </recommendedName>
</protein>
<feature type="compositionally biased region" description="Polar residues" evidence="1">
    <location>
        <begin position="483"/>
        <end position="503"/>
    </location>
</feature>
<evidence type="ECO:0000256" key="1">
    <source>
        <dbReference type="SAM" id="MobiDB-lite"/>
    </source>
</evidence>
<proteinExistence type="predicted"/>
<feature type="compositionally biased region" description="Polar residues" evidence="1">
    <location>
        <begin position="1111"/>
        <end position="1128"/>
    </location>
</feature>
<keyword evidence="2" id="KW-1133">Transmembrane helix</keyword>
<keyword evidence="3" id="KW-0732">Signal</keyword>
<reference evidence="5" key="1">
    <citation type="journal article" date="2020" name="Stud. Mycol.">
        <title>101 Dothideomycetes genomes: a test case for predicting lifestyles and emergence of pathogens.</title>
        <authorList>
            <person name="Haridas S."/>
            <person name="Albert R."/>
            <person name="Binder M."/>
            <person name="Bloem J."/>
            <person name="Labutti K."/>
            <person name="Salamov A."/>
            <person name="Andreopoulos B."/>
            <person name="Baker S."/>
            <person name="Barry K."/>
            <person name="Bills G."/>
            <person name="Bluhm B."/>
            <person name="Cannon C."/>
            <person name="Castanera R."/>
            <person name="Culley D."/>
            <person name="Daum C."/>
            <person name="Ezra D."/>
            <person name="Gonzalez J."/>
            <person name="Henrissat B."/>
            <person name="Kuo A."/>
            <person name="Liang C."/>
            <person name="Lipzen A."/>
            <person name="Lutzoni F."/>
            <person name="Magnuson J."/>
            <person name="Mondo S."/>
            <person name="Nolan M."/>
            <person name="Ohm R."/>
            <person name="Pangilinan J."/>
            <person name="Park H.-J."/>
            <person name="Ramirez L."/>
            <person name="Alfaro M."/>
            <person name="Sun H."/>
            <person name="Tritt A."/>
            <person name="Yoshinaga Y."/>
            <person name="Zwiers L.-H."/>
            <person name="Turgeon B."/>
            <person name="Goodwin S."/>
            <person name="Spatafora J."/>
            <person name="Crous P."/>
            <person name="Grigoriev I."/>
        </authorList>
    </citation>
    <scope>NUCLEOTIDE SEQUENCE</scope>
    <source>
        <strain evidence="5">CBS 113979</strain>
    </source>
</reference>